<dbReference type="Pfam" id="PF05048">
    <property type="entry name" value="NosD"/>
    <property type="match status" value="2"/>
</dbReference>
<name>A0A483CMQ1_9EURY</name>
<dbReference type="PROSITE" id="PS50093">
    <property type="entry name" value="PKD"/>
    <property type="match status" value="5"/>
</dbReference>
<feature type="domain" description="PKD" evidence="1">
    <location>
        <begin position="744"/>
        <end position="827"/>
    </location>
</feature>
<reference evidence="2 3" key="1">
    <citation type="submission" date="2017-11" db="EMBL/GenBank/DDBJ databases">
        <title>Isolation and Characterization of Methanofollis Species from Methane Seep Offshore SW Taiwan.</title>
        <authorList>
            <person name="Teng N.-H."/>
            <person name="Lai M.-C."/>
            <person name="Chen S.-C."/>
        </authorList>
    </citation>
    <scope>NUCLEOTIDE SEQUENCE [LARGE SCALE GENOMIC DNA]</scope>
    <source>
        <strain evidence="2 3">FWC-SCC2</strain>
    </source>
</reference>
<dbReference type="EMBL" id="PGCL01000003">
    <property type="protein sequence ID" value="TAJ43892.1"/>
    <property type="molecule type" value="Genomic_DNA"/>
</dbReference>
<gene>
    <name evidence="2" type="ORF">CUJ86_07470</name>
</gene>
<dbReference type="InterPro" id="IPR007742">
    <property type="entry name" value="NosD_dom"/>
</dbReference>
<protein>
    <recommendedName>
        <fullName evidence="1">PKD domain-containing protein</fullName>
    </recommendedName>
</protein>
<sequence>MIFRKMILPGVALVTLLVMVGSAQAATFEVYGPIVIETPGTYVLQNDILDCNELDCIKIIVSDVIFDGNGYTVDGRDTGCYAFRVQNDTGDPLNNVQIKNLNLTDWRRGVYFNNVHNGRIEDIYAASNEYGIELSSSENNILTNNIIVDNTDYGLHIPSSGENLIYNNYFSNDDNVAWWINVGTNIWNVSQREGPNIIGGDYIAGNYWGTPAGDGYSQTCLDVDRNDICDEKFVINPYGDNFDFLPIGGFKPPLPGPVYGPQIIAYSGTYTLQNDIADCDWAQCFEIIASDVIFEGNGYTIDGIDWGSSAGFLVKDLDDEPLTNITIRNAVLTDWYRGIFCNDVHDGLIENIFASSNDYGVVLELASESITLKDSTIVNNRIYGLGIPSSGHNLIYNNYFNNSINAQSYSIFGSNTWNVSMTEGPNIIGGEYIGGNYWATPEGDGHSQINPDGNGDGFCDLEYDLMTLFTNIDWLPLTTTGVIQPPEANFTSNITSGKAPLTVSFSDTSTGEFIESWLWEFGDGFTSVDQDPIHTYVEPGNYSVNLTVTNSVDMYDSQIRENYITVEALVEPVADFSADVTTGKLPLTVTFIDNSIDAVSWAWDIDNDGVIDYTDQNPVHVYTDPGTYSVSLTVTSIDDVSVTILMENYITVEALVEPVADFSADVTTGKLPLTVTFIDNSIDAVSWAWDIDNDGVIDYTDQNPVHVYTDPGTYSVSLTVTSEDGLIDSLLREAYITVEQIDPPVADFEVSITTGIAPLTVQFTDCSAGSPTAWAWDFSDGATSDNQNPQHIYSDAGTFDVSLTVTNSGGSDSTTKTDYIIVTSPNSPPIADAGDSYTAPEGTAVTLDASGSSDPDGDDLQFRWDVDSDGEWETSWSANPEYSFTWEDDFSGMATVEVSDGELSATATADVSVSNEPPTFGAITAPVDPVQVDTAVSASAEWTDPGTLDTHTASWDWGDGTSSDGVVAGTEGSGTITGTHTYTVAGVYTITLKVTDDNGGAVLSVYQYVVIHDPDGGFVTGGGWIESPAGAYVADPDLTGKATFGFDSKYKKGANVPTGETEFQFQVADLNFHSDEYEWLVVAGAKAKYKGTGTISGEGSYKFMLSAVDADINKKDAFEIDRFRIKIWEKDELENEIIIYDNGLGADLEDDNALTEIGRGSIVIHTK</sequence>
<dbReference type="InterPro" id="IPR022441">
    <property type="entry name" value="Para_beta_helix_rpt-2"/>
</dbReference>
<feature type="domain" description="PKD" evidence="1">
    <location>
        <begin position="486"/>
        <end position="552"/>
    </location>
</feature>
<dbReference type="InterPro" id="IPR006626">
    <property type="entry name" value="PbH1"/>
</dbReference>
<dbReference type="InterPro" id="IPR013783">
    <property type="entry name" value="Ig-like_fold"/>
</dbReference>
<dbReference type="PANTHER" id="PTHR36842">
    <property type="entry name" value="PROTEIN TOLB HOMOLOG"/>
    <property type="match status" value="1"/>
</dbReference>
<feature type="domain" description="PKD" evidence="1">
    <location>
        <begin position="683"/>
        <end position="725"/>
    </location>
</feature>
<keyword evidence="3" id="KW-1185">Reference proteome</keyword>
<dbReference type="InterPro" id="IPR000601">
    <property type="entry name" value="PKD_dom"/>
</dbReference>
<dbReference type="CDD" id="cd00146">
    <property type="entry name" value="PKD"/>
    <property type="match status" value="5"/>
</dbReference>
<proteinExistence type="predicted"/>
<feature type="domain" description="PKD" evidence="1">
    <location>
        <begin position="955"/>
        <end position="1009"/>
    </location>
</feature>
<dbReference type="PANTHER" id="PTHR36842:SF1">
    <property type="entry name" value="PROTEIN TOLB"/>
    <property type="match status" value="1"/>
</dbReference>
<dbReference type="OrthoDB" id="136775at2157"/>
<dbReference type="SUPFAM" id="SSF51126">
    <property type="entry name" value="Pectin lyase-like"/>
    <property type="match status" value="1"/>
</dbReference>
<evidence type="ECO:0000313" key="2">
    <source>
        <dbReference type="EMBL" id="TAJ43892.1"/>
    </source>
</evidence>
<dbReference type="Gene3D" id="2.160.20.10">
    <property type="entry name" value="Single-stranded right-handed beta-helix, Pectin lyase-like"/>
    <property type="match status" value="2"/>
</dbReference>
<dbReference type="InterPro" id="IPR011050">
    <property type="entry name" value="Pectin_lyase_fold/virulence"/>
</dbReference>
<dbReference type="NCBIfam" id="TIGR03804">
    <property type="entry name" value="para_beta_helix"/>
    <property type="match status" value="2"/>
</dbReference>
<accession>A0A483CMQ1</accession>
<dbReference type="FunFam" id="2.60.40.10:FF:000270">
    <property type="entry name" value="Cell surface protein"/>
    <property type="match status" value="3"/>
</dbReference>
<dbReference type="SUPFAM" id="SSF49299">
    <property type="entry name" value="PKD domain"/>
    <property type="match status" value="6"/>
</dbReference>
<dbReference type="Gene3D" id="2.60.40.10">
    <property type="entry name" value="Immunoglobulins"/>
    <property type="match status" value="6"/>
</dbReference>
<organism evidence="2 3">
    <name type="scientific">Methanofollis fontis</name>
    <dbReference type="NCBI Taxonomy" id="2052832"/>
    <lineage>
        <taxon>Archaea</taxon>
        <taxon>Methanobacteriati</taxon>
        <taxon>Methanobacteriota</taxon>
        <taxon>Stenosarchaea group</taxon>
        <taxon>Methanomicrobia</taxon>
        <taxon>Methanomicrobiales</taxon>
        <taxon>Methanomicrobiaceae</taxon>
        <taxon>Methanofollis</taxon>
    </lineage>
</organism>
<evidence type="ECO:0000313" key="3">
    <source>
        <dbReference type="Proteomes" id="UP000292580"/>
    </source>
</evidence>
<dbReference type="InterPro" id="IPR012334">
    <property type="entry name" value="Pectin_lyas_fold"/>
</dbReference>
<feature type="domain" description="PKD" evidence="1">
    <location>
        <begin position="597"/>
        <end position="636"/>
    </location>
</feature>
<dbReference type="AlphaFoldDB" id="A0A483CMQ1"/>
<dbReference type="Pfam" id="PF18911">
    <property type="entry name" value="PKD_4"/>
    <property type="match status" value="5"/>
</dbReference>
<dbReference type="SMART" id="SM00089">
    <property type="entry name" value="PKD"/>
    <property type="match status" value="6"/>
</dbReference>
<dbReference type="InterPro" id="IPR035986">
    <property type="entry name" value="PKD_dom_sf"/>
</dbReference>
<dbReference type="Pfam" id="PF17963">
    <property type="entry name" value="Big_9"/>
    <property type="match status" value="1"/>
</dbReference>
<dbReference type="Proteomes" id="UP000292580">
    <property type="component" value="Unassembled WGS sequence"/>
</dbReference>
<evidence type="ECO:0000259" key="1">
    <source>
        <dbReference type="PROSITE" id="PS50093"/>
    </source>
</evidence>
<dbReference type="InterPro" id="IPR022409">
    <property type="entry name" value="PKD/Chitinase_dom"/>
</dbReference>
<dbReference type="SMART" id="SM00710">
    <property type="entry name" value="PbH1"/>
    <property type="match status" value="12"/>
</dbReference>
<comment type="caution">
    <text evidence="2">The sequence shown here is derived from an EMBL/GenBank/DDBJ whole genome shotgun (WGS) entry which is preliminary data.</text>
</comment>